<dbReference type="SUPFAM" id="SSF54160">
    <property type="entry name" value="Chromo domain-like"/>
    <property type="match status" value="1"/>
</dbReference>
<keyword evidence="1" id="KW-1017">Isopeptide bond</keyword>
<keyword evidence="3" id="KW-0832">Ubl conjugation</keyword>
<dbReference type="GO" id="GO:0006325">
    <property type="term" value="P:chromatin organization"/>
    <property type="evidence" value="ECO:0007669"/>
    <property type="project" value="UniProtKB-KW"/>
</dbReference>
<accession>A0AA39G5U0</accession>
<feature type="region of interest" description="Disordered" evidence="10">
    <location>
        <begin position="406"/>
        <end position="466"/>
    </location>
</feature>
<name>A0AA39G5U0_MICHY</name>
<keyword evidence="6" id="KW-0238">DNA-binding</keyword>
<feature type="compositionally biased region" description="Basic and acidic residues" evidence="10">
    <location>
        <begin position="1394"/>
        <end position="1412"/>
    </location>
</feature>
<feature type="compositionally biased region" description="Basic and acidic residues" evidence="10">
    <location>
        <begin position="441"/>
        <end position="466"/>
    </location>
</feature>
<reference evidence="12" key="1">
    <citation type="journal article" date="2023" name="bioRxiv">
        <title>Scaffold-level genome assemblies of two parasitoid biocontrol wasps reveal the parthenogenesis mechanism and an associated novel virus.</title>
        <authorList>
            <person name="Inwood S."/>
            <person name="Skelly J."/>
            <person name="Guhlin J."/>
            <person name="Harrop T."/>
            <person name="Goldson S."/>
            <person name="Dearden P."/>
        </authorList>
    </citation>
    <scope>NUCLEOTIDE SEQUENCE</scope>
    <source>
        <strain evidence="12">Lincoln</strain>
        <tissue evidence="12">Whole body</tissue>
    </source>
</reference>
<keyword evidence="4" id="KW-0156">Chromatin regulator</keyword>
<feature type="compositionally biased region" description="Low complexity" evidence="10">
    <location>
        <begin position="767"/>
        <end position="788"/>
    </location>
</feature>
<feature type="region of interest" description="Disordered" evidence="10">
    <location>
        <begin position="1062"/>
        <end position="1178"/>
    </location>
</feature>
<feature type="compositionally biased region" description="Basic and acidic residues" evidence="10">
    <location>
        <begin position="1076"/>
        <end position="1112"/>
    </location>
</feature>
<dbReference type="EMBL" id="JAQQBR010000001">
    <property type="protein sequence ID" value="KAK0181893.1"/>
    <property type="molecule type" value="Genomic_DNA"/>
</dbReference>
<dbReference type="InterPro" id="IPR025995">
    <property type="entry name" value="Tudor-knot"/>
</dbReference>
<dbReference type="Gene3D" id="2.30.30.140">
    <property type="match status" value="3"/>
</dbReference>
<feature type="region of interest" description="Disordered" evidence="10">
    <location>
        <begin position="1769"/>
        <end position="1921"/>
    </location>
</feature>
<dbReference type="PROSITE" id="PS51011">
    <property type="entry name" value="ARID"/>
    <property type="match status" value="1"/>
</dbReference>
<feature type="region of interest" description="Disordered" evidence="10">
    <location>
        <begin position="1706"/>
        <end position="1753"/>
    </location>
</feature>
<evidence type="ECO:0000256" key="6">
    <source>
        <dbReference type="ARBA" id="ARBA00023125"/>
    </source>
</evidence>
<dbReference type="InterPro" id="IPR036431">
    <property type="entry name" value="ARID_dom_sf"/>
</dbReference>
<feature type="region of interest" description="Disordered" evidence="10">
    <location>
        <begin position="119"/>
        <end position="176"/>
    </location>
</feature>
<dbReference type="InterPro" id="IPR016197">
    <property type="entry name" value="Chromo-like_dom_sf"/>
</dbReference>
<evidence type="ECO:0000256" key="3">
    <source>
        <dbReference type="ARBA" id="ARBA00022843"/>
    </source>
</evidence>
<feature type="compositionally biased region" description="Low complexity" evidence="10">
    <location>
        <begin position="738"/>
        <end position="754"/>
    </location>
</feature>
<feature type="compositionally biased region" description="Basic and acidic residues" evidence="10">
    <location>
        <begin position="1013"/>
        <end position="1039"/>
    </location>
</feature>
<feature type="compositionally biased region" description="Pro residues" evidence="10">
    <location>
        <begin position="1725"/>
        <end position="1740"/>
    </location>
</feature>
<keyword evidence="7" id="KW-0804">Transcription</keyword>
<keyword evidence="13" id="KW-1185">Reference proteome</keyword>
<dbReference type="InterPro" id="IPR001606">
    <property type="entry name" value="ARID_dom"/>
</dbReference>
<comment type="caution">
    <text evidence="12">The sequence shown here is derived from an EMBL/GenBank/DDBJ whole genome shotgun (WGS) entry which is preliminary data.</text>
</comment>
<sequence>MLGDDPPYLSVGTEVSAKYKGAFCEAKIRKVVRSVKCRVTYKQGLGTATVTDDQIKGTLRVGASVEARHNDKKDFVDATITKIQDCSQYTVVFDDGDITTLRRTALCLKSGRHFAESETLDQLPLTHPEHFGNPVIGGRRGRRSRQAQDDSSEDEGSPPRGSPSGSGSGGKEGVETEPEIGRVVCVELGDKKKKDNWFPGLVVAPTAQDTVRIRVRDDYLVRSFKDARYYTVPKKEAIEFTKELGSKVENSGLKVAVEKALLFLEKNELPPHWDRDSLFGNSMSSGNSDSDADLDSDTSDDEPREEKDHFVAQLYKFMDDRGTPINNCPMIGNEDIDLYRLFRAVYKLGGYNRVTNQNQWKSITRRLGISLQSTPTTHNLVKQAYKKFLHSFEDFYRKLGCTMVNHPRGSTRKQRPGRSLIRDKDRNTPVPTCLQTIAPIKSEKEKVDVEEEKKSPPAAVEEEKIREPIVSAPREVIKEEEKEIVKPVKKKESPEETISGQESDINVEGESTESSSSEKSQKPPARFTPVPLSRTKTTTKVKEEPKKKFHEKRKQDSNSSSSSGTAIVTTKKELSKKDDDTTKTRSKSKEDTKGKESRETRTPSRESEKTRANSTIKPRRLTDDEMKKQRGRKKREDTEKSRGDKDDNSGTESTTAPCYKGPVQFGDRLKVYYGPTHESKVTYEAKVIDIQQVDGSTELDYLVHYTGWNTRYDEWIKATRIAQNFTQTQGRVKRTKATPRPQTPSTTSTKLSTKIPGTGVQGRRRAQSVAPSTSKSSAASASSTSTLSMNTKEKEGSQPIRSTTPLSVASSSSRTKSPATPAGNRPTRNTRNAETMGIELRRRTRRMSGHTDLSVVTESEDSDAYETDTTEPERARTRSRNTEVGRRREVRRRVEDRIKPDENSEVEDEKEIGQEPRRTRRLRRTITKIIDTKSEVDSGGGGADDDDEDDVDDEENDENDEEEDEDDDEVPDVFERTNAHGPDEQPKGRDFDLNQIRSELKGFDKAVKMEVVRMEPENSGDESIKPRTEDLQKSMKEENNEVTIEDVPIDIKPIIIEPVVIKPPAAPSPSLTEDVYEFKEPEPFEFEVRNKRDSSGDKDKPKKRVFDEEPKSPNKKKLKTVTGSTTSPKDNKSDNDNDTKRKISRRGLVKRSDDNTIESNNSNTTTITTSSSSISTQKVSSSVSTKEIEKNCEPTVINPVKMSAQAVVRPTVSPAVSTTLVPAAIEEQTKNNANIDLLFSDLPGNDNCAGDPDDPEDRLIISETEISEAEHDNIFTYQQEIFPANDMPDRMEFNKETAITIKSKEEKPLAAAAAAAAVTSTSVAVSTIQAPTTLTVASTLERKILENKVSSIASLTTTTLATPLIPAPISARLPATSTIEEKLSAAAMAFRQSKPKDTKRDDESTDTKKSIKESLKKTETYGKRTKLIIDEQTKVKHEIKKEKDSEEFTKQTEERSREAMKVAIKQKEEELEQLKIQTETELKKVADVKVDHRKFVDKRDEDWKNRGNVEIKMEIVKEEPKEYEKQKRKKVLSQEFVDSTDSSDSEQKLVIDNSELREEKHESSNFDIKLKAELELLQELQPQNSSINQSVIQIQTTQSSQQNPLVADSKVMVNIKTEEEGENMNLLCEEEIPGSPAPTMETVEQDGNTNCILIKEEPIEKKLVLLEMPFASAPTAGGQSTNQGSIGINVSSSCIVTSVSAPMPISSNIVSSNRQPQQQQQQQLPPLPPPPPPPLPPSIPQLPQQELPQQHQHLQAAVVIQPVRRESNEAAPVMDNTPPTTPDSTISNVSGSPRGEERIGESSPLSEDNVKIHRDSSEADNDSTGAGGKGPSGYSEDDTSLNIEGVNSNERPLSKATKRAVEDSISPKKRKRNRKNSECGSNTSKKTSTRHSTRQTRQGANAGSDSDDTSEGSNPAINNSTSIVLDTNINGMTDLNNTSRSPKPTKYNFFVDLDPELDGCQRIAVLQQKLTELKKTYNAVKVELAGIERRRKKLRRREREAMKAAKAEMQQACS</sequence>
<dbReference type="CDD" id="cd20390">
    <property type="entry name" value="Tudor_ARID4_rpt2"/>
    <property type="match status" value="1"/>
</dbReference>
<evidence type="ECO:0000256" key="4">
    <source>
        <dbReference type="ARBA" id="ARBA00022853"/>
    </source>
</evidence>
<feature type="compositionally biased region" description="Polar residues" evidence="10">
    <location>
        <begin position="1782"/>
        <end position="1791"/>
    </location>
</feature>
<evidence type="ECO:0000256" key="10">
    <source>
        <dbReference type="SAM" id="MobiDB-lite"/>
    </source>
</evidence>
<feature type="domain" description="ARID" evidence="11">
    <location>
        <begin position="304"/>
        <end position="397"/>
    </location>
</feature>
<keyword evidence="9" id="KW-0175">Coiled coil</keyword>
<feature type="coiled-coil region" evidence="9">
    <location>
        <begin position="1450"/>
        <end position="1484"/>
    </location>
</feature>
<feature type="compositionally biased region" description="Acidic residues" evidence="10">
    <location>
        <begin position="858"/>
        <end position="870"/>
    </location>
</feature>
<dbReference type="SUPFAM" id="SSF46774">
    <property type="entry name" value="ARID-like"/>
    <property type="match status" value="1"/>
</dbReference>
<dbReference type="SMART" id="SM01014">
    <property type="entry name" value="ARID"/>
    <property type="match status" value="1"/>
</dbReference>
<dbReference type="SMART" id="SM00501">
    <property type="entry name" value="BRIGHT"/>
    <property type="match status" value="1"/>
</dbReference>
<keyword evidence="8" id="KW-0539">Nucleus</keyword>
<dbReference type="Pfam" id="PF01388">
    <property type="entry name" value="ARID"/>
    <property type="match status" value="1"/>
</dbReference>
<dbReference type="SMART" id="SM00333">
    <property type="entry name" value="TUDOR"/>
    <property type="match status" value="1"/>
</dbReference>
<feature type="compositionally biased region" description="Low complexity" evidence="10">
    <location>
        <begin position="1741"/>
        <end position="1753"/>
    </location>
</feature>
<feature type="coiled-coil region" evidence="9">
    <location>
        <begin position="1963"/>
        <end position="2004"/>
    </location>
</feature>
<evidence type="ECO:0000256" key="9">
    <source>
        <dbReference type="SAM" id="Coils"/>
    </source>
</evidence>
<reference evidence="12" key="2">
    <citation type="submission" date="2023-03" db="EMBL/GenBank/DDBJ databases">
        <authorList>
            <person name="Inwood S.N."/>
            <person name="Skelly J.G."/>
            <person name="Guhlin J."/>
            <person name="Harrop T.W.R."/>
            <person name="Goldson S.G."/>
            <person name="Dearden P.K."/>
        </authorList>
    </citation>
    <scope>NUCLEOTIDE SEQUENCE</scope>
    <source>
        <strain evidence="12">Lincoln</strain>
        <tissue evidence="12">Whole body</tissue>
    </source>
</reference>
<gene>
    <name evidence="12" type="ORF">PV327_000077</name>
</gene>
<feature type="compositionally biased region" description="Low complexity" evidence="10">
    <location>
        <begin position="1157"/>
        <end position="1178"/>
    </location>
</feature>
<feature type="compositionally biased region" description="Basic and acidic residues" evidence="10">
    <location>
        <begin position="478"/>
        <end position="494"/>
    </location>
</feature>
<feature type="compositionally biased region" description="Acidic residues" evidence="10">
    <location>
        <begin position="943"/>
        <end position="972"/>
    </location>
</feature>
<dbReference type="GO" id="GO:0006357">
    <property type="term" value="P:regulation of transcription by RNA polymerase II"/>
    <property type="evidence" value="ECO:0007669"/>
    <property type="project" value="TreeGrafter"/>
</dbReference>
<feature type="region of interest" description="Disordered" evidence="10">
    <location>
        <begin position="478"/>
        <end position="659"/>
    </location>
</feature>
<feature type="region of interest" description="Disordered" evidence="10">
    <location>
        <begin position="275"/>
        <end position="306"/>
    </location>
</feature>
<keyword evidence="5" id="KW-0805">Transcription regulation</keyword>
<dbReference type="GO" id="GO:0000976">
    <property type="term" value="F:transcription cis-regulatory region binding"/>
    <property type="evidence" value="ECO:0007669"/>
    <property type="project" value="TreeGrafter"/>
</dbReference>
<feature type="region of interest" description="Disordered" evidence="10">
    <location>
        <begin position="727"/>
        <end position="996"/>
    </location>
</feature>
<dbReference type="Pfam" id="PF08169">
    <property type="entry name" value="RBB1NT"/>
    <property type="match status" value="1"/>
</dbReference>
<feature type="compositionally biased region" description="Basic and acidic residues" evidence="10">
    <location>
        <begin position="620"/>
        <end position="648"/>
    </location>
</feature>
<feature type="region of interest" description="Disordered" evidence="10">
    <location>
        <begin position="1013"/>
        <end position="1041"/>
    </location>
</feature>
<dbReference type="FunFam" id="2.30.30.140:FF:000009">
    <property type="entry name" value="AT-rich interactive domain-containing protein 4B"/>
    <property type="match status" value="1"/>
</dbReference>
<feature type="compositionally biased region" description="Low complexity" evidence="10">
    <location>
        <begin position="802"/>
        <end position="815"/>
    </location>
</feature>
<dbReference type="Pfam" id="PF11717">
    <property type="entry name" value="Tudor-knot"/>
    <property type="match status" value="1"/>
</dbReference>
<feature type="compositionally biased region" description="Basic and acidic residues" evidence="10">
    <location>
        <begin position="1808"/>
        <end position="1817"/>
    </location>
</feature>
<feature type="compositionally biased region" description="Acidic residues" evidence="10">
    <location>
        <begin position="290"/>
        <end position="303"/>
    </location>
</feature>
<dbReference type="InterPro" id="IPR012603">
    <property type="entry name" value="ARID4A/B_PWWP"/>
</dbReference>
<evidence type="ECO:0000256" key="2">
    <source>
        <dbReference type="ARBA" id="ARBA00022553"/>
    </source>
</evidence>
<feature type="compositionally biased region" description="Polar residues" evidence="10">
    <location>
        <begin position="1911"/>
        <end position="1921"/>
    </location>
</feature>
<feature type="compositionally biased region" description="Basic and acidic residues" evidence="10">
    <location>
        <begin position="973"/>
        <end position="996"/>
    </location>
</feature>
<keyword evidence="2" id="KW-0597">Phosphoprotein</keyword>
<dbReference type="InterPro" id="IPR051232">
    <property type="entry name" value="ARID/SWI1_ChromRemod"/>
</dbReference>
<evidence type="ECO:0000256" key="1">
    <source>
        <dbReference type="ARBA" id="ARBA00022499"/>
    </source>
</evidence>
<dbReference type="Proteomes" id="UP001168972">
    <property type="component" value="Unassembled WGS sequence"/>
</dbReference>
<dbReference type="Gene3D" id="1.10.150.60">
    <property type="entry name" value="ARID DNA-binding domain"/>
    <property type="match status" value="1"/>
</dbReference>
<dbReference type="SUPFAM" id="SSF63748">
    <property type="entry name" value="Tudor/PWWP/MBT"/>
    <property type="match status" value="1"/>
</dbReference>
<feature type="compositionally biased region" description="Basic and acidic residues" evidence="10">
    <location>
        <begin position="1129"/>
        <end position="1141"/>
    </location>
</feature>
<dbReference type="GO" id="GO:0005694">
    <property type="term" value="C:chromosome"/>
    <property type="evidence" value="ECO:0007669"/>
    <property type="project" value="UniProtKB-ARBA"/>
</dbReference>
<protein>
    <recommendedName>
        <fullName evidence="11">ARID domain-containing protein</fullName>
    </recommendedName>
</protein>
<evidence type="ECO:0000259" key="11">
    <source>
        <dbReference type="PROSITE" id="PS51011"/>
    </source>
</evidence>
<evidence type="ECO:0000256" key="7">
    <source>
        <dbReference type="ARBA" id="ARBA00023163"/>
    </source>
</evidence>
<proteinExistence type="predicted"/>
<evidence type="ECO:0000256" key="5">
    <source>
        <dbReference type="ARBA" id="ARBA00023015"/>
    </source>
</evidence>
<evidence type="ECO:0000313" key="13">
    <source>
        <dbReference type="Proteomes" id="UP001168972"/>
    </source>
</evidence>
<dbReference type="PANTHER" id="PTHR13964:SF27">
    <property type="entry name" value="HAT-TRICK, ISOFORM D"/>
    <property type="match status" value="1"/>
</dbReference>
<feature type="compositionally biased region" description="Low complexity" evidence="10">
    <location>
        <begin position="1715"/>
        <end position="1724"/>
    </location>
</feature>
<dbReference type="CDD" id="cd20389">
    <property type="entry name" value="Tudor_ARID4_rpt1"/>
    <property type="match status" value="1"/>
</dbReference>
<feature type="region of interest" description="Disordered" evidence="10">
    <location>
        <begin position="1389"/>
        <end position="1412"/>
    </location>
</feature>
<feature type="compositionally biased region" description="Low complexity" evidence="10">
    <location>
        <begin position="280"/>
        <end position="289"/>
    </location>
</feature>
<dbReference type="PANTHER" id="PTHR13964">
    <property type="entry name" value="RBP-RELATED"/>
    <property type="match status" value="1"/>
</dbReference>
<feature type="compositionally biased region" description="Polar residues" evidence="10">
    <location>
        <begin position="1840"/>
        <end position="1851"/>
    </location>
</feature>
<feature type="compositionally biased region" description="Basic and acidic residues" evidence="10">
    <location>
        <begin position="871"/>
        <end position="902"/>
    </location>
</feature>
<dbReference type="GO" id="GO:0005634">
    <property type="term" value="C:nucleus"/>
    <property type="evidence" value="ECO:0007669"/>
    <property type="project" value="TreeGrafter"/>
</dbReference>
<dbReference type="InterPro" id="IPR002999">
    <property type="entry name" value="Tudor"/>
</dbReference>
<evidence type="ECO:0000313" key="12">
    <source>
        <dbReference type="EMBL" id="KAK0181893.1"/>
    </source>
</evidence>
<organism evidence="12 13">
    <name type="scientific">Microctonus hyperodae</name>
    <name type="common">Parasitoid wasp</name>
    <dbReference type="NCBI Taxonomy" id="165561"/>
    <lineage>
        <taxon>Eukaryota</taxon>
        <taxon>Metazoa</taxon>
        <taxon>Ecdysozoa</taxon>
        <taxon>Arthropoda</taxon>
        <taxon>Hexapoda</taxon>
        <taxon>Insecta</taxon>
        <taxon>Pterygota</taxon>
        <taxon>Neoptera</taxon>
        <taxon>Endopterygota</taxon>
        <taxon>Hymenoptera</taxon>
        <taxon>Apocrita</taxon>
        <taxon>Ichneumonoidea</taxon>
        <taxon>Braconidae</taxon>
        <taxon>Euphorinae</taxon>
        <taxon>Microctonus</taxon>
    </lineage>
</organism>
<feature type="compositionally biased region" description="Basic and acidic residues" evidence="10">
    <location>
        <begin position="570"/>
        <end position="611"/>
    </location>
</feature>
<evidence type="ECO:0000256" key="8">
    <source>
        <dbReference type="ARBA" id="ARBA00023242"/>
    </source>
</evidence>